<evidence type="ECO:0000313" key="1">
    <source>
        <dbReference type="EMBL" id="RXW18035.1"/>
    </source>
</evidence>
<accession>A0A4Q2DHL3</accession>
<dbReference type="EMBL" id="SDEE01000294">
    <property type="protein sequence ID" value="RXW18035.1"/>
    <property type="molecule type" value="Genomic_DNA"/>
</dbReference>
<dbReference type="OrthoDB" id="10413233at2759"/>
<organism evidence="1 2">
    <name type="scientific">Candolleomyces aberdarensis</name>
    <dbReference type="NCBI Taxonomy" id="2316362"/>
    <lineage>
        <taxon>Eukaryota</taxon>
        <taxon>Fungi</taxon>
        <taxon>Dikarya</taxon>
        <taxon>Basidiomycota</taxon>
        <taxon>Agaricomycotina</taxon>
        <taxon>Agaricomycetes</taxon>
        <taxon>Agaricomycetidae</taxon>
        <taxon>Agaricales</taxon>
        <taxon>Agaricineae</taxon>
        <taxon>Psathyrellaceae</taxon>
        <taxon>Candolleomyces</taxon>
    </lineage>
</organism>
<protein>
    <submittedName>
        <fullName evidence="1">Uncharacterized protein</fullName>
    </submittedName>
</protein>
<proteinExistence type="predicted"/>
<reference evidence="1 2" key="1">
    <citation type="submission" date="2019-01" db="EMBL/GenBank/DDBJ databases">
        <title>Draft genome sequence of Psathyrella aberdarensis IHI B618.</title>
        <authorList>
            <person name="Buettner E."/>
            <person name="Kellner H."/>
        </authorList>
    </citation>
    <scope>NUCLEOTIDE SEQUENCE [LARGE SCALE GENOMIC DNA]</scope>
    <source>
        <strain evidence="1 2">IHI B618</strain>
    </source>
</reference>
<sequence length="74" mass="8422">MEDSSAIPGNIHTTLGLSSTKFRVLQELVRQHVRADFKQGTSFSKRTQKVVDEIIARVPEIRLEEQMTALKQLL</sequence>
<comment type="caution">
    <text evidence="1">The sequence shown here is derived from an EMBL/GenBank/DDBJ whole genome shotgun (WGS) entry which is preliminary data.</text>
</comment>
<dbReference type="Proteomes" id="UP000290288">
    <property type="component" value="Unassembled WGS sequence"/>
</dbReference>
<gene>
    <name evidence="1" type="ORF">EST38_g7816</name>
</gene>
<dbReference type="AlphaFoldDB" id="A0A4Q2DHL3"/>
<keyword evidence="2" id="KW-1185">Reference proteome</keyword>
<evidence type="ECO:0000313" key="2">
    <source>
        <dbReference type="Proteomes" id="UP000290288"/>
    </source>
</evidence>
<name>A0A4Q2DHL3_9AGAR</name>